<feature type="compositionally biased region" description="Low complexity" evidence="1">
    <location>
        <begin position="172"/>
        <end position="182"/>
    </location>
</feature>
<feature type="domain" description="RGS" evidence="2">
    <location>
        <begin position="464"/>
        <end position="572"/>
    </location>
</feature>
<feature type="compositionally biased region" description="Basic and acidic residues" evidence="1">
    <location>
        <begin position="60"/>
        <end position="80"/>
    </location>
</feature>
<name>A0A8J6LJ09_TENMO</name>
<dbReference type="Pfam" id="PF00615">
    <property type="entry name" value="RGS"/>
    <property type="match status" value="1"/>
</dbReference>
<dbReference type="SUPFAM" id="SSF48097">
    <property type="entry name" value="Regulator of G-protein signaling, RGS"/>
    <property type="match status" value="1"/>
</dbReference>
<feature type="region of interest" description="Disordered" evidence="1">
    <location>
        <begin position="396"/>
        <end position="423"/>
    </location>
</feature>
<sequence>MPPHYRSPFPDPDHPARPTTTFRGRSRSHPTVHTRLLARGTRGRSNSDAPESHIVSKFSQMDRDETSRDRPRRDEERKLDDLLEESHRSYHIKTIARGAPSLAGKFKGWLAGVAKQPELREAKSQRLELCRNNSSMYYSSSSKSGCSSTGTSRAWSGKRSREEVHASETVSRRSGFGAAASSAPPPTLAMLDRRTTPVAGREAVSNRVRRSAIARRDGCSDSATGHGPRLGCGGHVCRQLPSWPLIKVGADVRPLHALAAPPRPRDQYTQPGPGARTATSAAAKATPPPMTPVDARERPHSGAWGWAADRSRSYSRGGLPTARVQHRQPRHPSQLQSRTPGLGGDTIGPPERPATRPRRPAAPQALLPLLVLLLQLFLDLHRSWIVNFNIRLDFSSTPGKGNDENGPRRNSNNSDLLNCDGDPPPSLEEIRSWGRSFDKLMRSPGKCCERPSIVDDSLSLCSFPAGRKVFRDFLRCEYSEENILFWLACEELKRENNPEVVEEKARIIYDDYISILSPREVSLDARVREIVNRNMVEPTPHTFDDAQLQIYTLMHRDSYPRFVNSPLYRSLAQQQQQAAQQADKEERAALPAFDGGLTRPRDSTVDNNSEVGRAADAEAALRPRALFGSFLAPAPMHRQVRKCVTVDRCRPTDQSRNRDSDVTY</sequence>
<organism evidence="3 4">
    <name type="scientific">Tenebrio molitor</name>
    <name type="common">Yellow mealworm beetle</name>
    <dbReference type="NCBI Taxonomy" id="7067"/>
    <lineage>
        <taxon>Eukaryota</taxon>
        <taxon>Metazoa</taxon>
        <taxon>Ecdysozoa</taxon>
        <taxon>Arthropoda</taxon>
        <taxon>Hexapoda</taxon>
        <taxon>Insecta</taxon>
        <taxon>Pterygota</taxon>
        <taxon>Neoptera</taxon>
        <taxon>Endopterygota</taxon>
        <taxon>Coleoptera</taxon>
        <taxon>Polyphaga</taxon>
        <taxon>Cucujiformia</taxon>
        <taxon>Tenebrionidae</taxon>
        <taxon>Tenebrio</taxon>
    </lineage>
</organism>
<evidence type="ECO:0000259" key="2">
    <source>
        <dbReference type="PROSITE" id="PS50132"/>
    </source>
</evidence>
<comment type="caution">
    <text evidence="3">The sequence shown here is derived from an EMBL/GenBank/DDBJ whole genome shotgun (WGS) entry which is preliminary data.</text>
</comment>
<feature type="compositionally biased region" description="Low complexity" evidence="1">
    <location>
        <begin position="271"/>
        <end position="285"/>
    </location>
</feature>
<dbReference type="SMART" id="SM00315">
    <property type="entry name" value="RGS"/>
    <property type="match status" value="1"/>
</dbReference>
<dbReference type="FunFam" id="1.10.167.10:FF:000001">
    <property type="entry name" value="Putative regulator of g-protein signaling 12"/>
    <property type="match status" value="1"/>
</dbReference>
<feature type="region of interest" description="Disordered" evidence="1">
    <location>
        <begin position="137"/>
        <end position="190"/>
    </location>
</feature>
<reference evidence="3" key="1">
    <citation type="journal article" date="2020" name="J Insects Food Feed">
        <title>The yellow mealworm (Tenebrio molitor) genome: a resource for the emerging insects as food and feed industry.</title>
        <authorList>
            <person name="Eriksson T."/>
            <person name="Andere A."/>
            <person name="Kelstrup H."/>
            <person name="Emery V."/>
            <person name="Picard C."/>
        </authorList>
    </citation>
    <scope>NUCLEOTIDE SEQUENCE</scope>
    <source>
        <strain evidence="3">Stoneville</strain>
        <tissue evidence="3">Whole head</tissue>
    </source>
</reference>
<dbReference type="InterPro" id="IPR016137">
    <property type="entry name" value="RGS"/>
</dbReference>
<feature type="compositionally biased region" description="Low complexity" evidence="1">
    <location>
        <begin position="137"/>
        <end position="153"/>
    </location>
</feature>
<dbReference type="AlphaFoldDB" id="A0A8J6LJ09"/>
<evidence type="ECO:0000313" key="4">
    <source>
        <dbReference type="Proteomes" id="UP000719412"/>
    </source>
</evidence>
<dbReference type="Proteomes" id="UP000719412">
    <property type="component" value="Unassembled WGS sequence"/>
</dbReference>
<feature type="region of interest" description="Disordered" evidence="1">
    <location>
        <begin position="1"/>
        <end position="80"/>
    </location>
</feature>
<evidence type="ECO:0000313" key="3">
    <source>
        <dbReference type="EMBL" id="KAH0820567.1"/>
    </source>
</evidence>
<feature type="region of interest" description="Disordered" evidence="1">
    <location>
        <begin position="576"/>
        <end position="610"/>
    </location>
</feature>
<dbReference type="EMBL" id="JABDTM020011516">
    <property type="protein sequence ID" value="KAH0820567.1"/>
    <property type="molecule type" value="Genomic_DNA"/>
</dbReference>
<protein>
    <recommendedName>
        <fullName evidence="2">RGS domain-containing protein</fullName>
    </recommendedName>
</protein>
<dbReference type="InterPro" id="IPR024066">
    <property type="entry name" value="RGS_subdom1/3"/>
</dbReference>
<dbReference type="Gene3D" id="1.10.196.10">
    <property type="match status" value="2"/>
</dbReference>
<dbReference type="PANTHER" id="PTHR10845">
    <property type="entry name" value="REGULATOR OF G PROTEIN SIGNALING"/>
    <property type="match status" value="1"/>
</dbReference>
<dbReference type="PRINTS" id="PR01301">
    <property type="entry name" value="RGSPROTEIN"/>
</dbReference>
<reference evidence="3" key="2">
    <citation type="submission" date="2021-08" db="EMBL/GenBank/DDBJ databases">
        <authorList>
            <person name="Eriksson T."/>
        </authorList>
    </citation>
    <scope>NUCLEOTIDE SEQUENCE</scope>
    <source>
        <strain evidence="3">Stoneville</strain>
        <tissue evidence="3">Whole head</tissue>
    </source>
</reference>
<dbReference type="Gene3D" id="1.10.167.10">
    <property type="entry name" value="Regulator of G-protein Signalling 4, domain 2"/>
    <property type="match status" value="1"/>
</dbReference>
<accession>A0A8J6LJ09</accession>
<feature type="region of interest" description="Disordered" evidence="1">
    <location>
        <begin position="259"/>
        <end position="359"/>
    </location>
</feature>
<gene>
    <name evidence="3" type="ORF">GEV33_002225</name>
</gene>
<proteinExistence type="predicted"/>
<dbReference type="InterPro" id="IPR036305">
    <property type="entry name" value="RGS_sf"/>
</dbReference>
<evidence type="ECO:0000256" key="1">
    <source>
        <dbReference type="SAM" id="MobiDB-lite"/>
    </source>
</evidence>
<dbReference type="PANTHER" id="PTHR10845:SF192">
    <property type="entry name" value="DOUBLE HIT, ISOFORM B"/>
    <property type="match status" value="1"/>
</dbReference>
<keyword evidence="4" id="KW-1185">Reference proteome</keyword>
<dbReference type="CDD" id="cd08718">
    <property type="entry name" value="RGS_RZ-like"/>
    <property type="match status" value="1"/>
</dbReference>
<dbReference type="PROSITE" id="PS50132">
    <property type="entry name" value="RGS"/>
    <property type="match status" value="1"/>
</dbReference>
<dbReference type="InterPro" id="IPR044926">
    <property type="entry name" value="RGS_subdomain_2"/>
</dbReference>